<evidence type="ECO:0000313" key="4">
    <source>
        <dbReference type="EMBL" id="KAE9406654.1"/>
    </source>
</evidence>
<evidence type="ECO:0000256" key="2">
    <source>
        <dbReference type="SAM" id="MobiDB-lite"/>
    </source>
</evidence>
<keyword evidence="1" id="KW-0175">Coiled coil</keyword>
<dbReference type="PANTHER" id="PTHR40788:SF2">
    <property type="entry name" value="CLR5 DOMAIN-CONTAINING PROTEIN"/>
    <property type="match status" value="1"/>
</dbReference>
<dbReference type="Pfam" id="PF04696">
    <property type="entry name" value="Pinin_SDK_memA"/>
    <property type="match status" value="1"/>
</dbReference>
<keyword evidence="5" id="KW-1185">Reference proteome</keyword>
<evidence type="ECO:0000313" key="5">
    <source>
        <dbReference type="Proteomes" id="UP000799118"/>
    </source>
</evidence>
<dbReference type="PANTHER" id="PTHR40788">
    <property type="entry name" value="CLR5 DOMAIN-CONTAINING PROTEIN-RELATED"/>
    <property type="match status" value="1"/>
</dbReference>
<sequence>MSGDFYSNPAKMFAAMQAANPNFPIPELPPLVHVKTKAATLSEAIFKDWHELHQILELHEDTIRKRWMKKNIRQRQAILQAAYPSIPSQHRIAQSTTQSSQFRDVYLLPELNLEDLSKPRNLLLLLNSRGRNLPDVFIYTDLEKVELGRTSQAVIPPYIGDCTMYLTGQTDAQSYGRIVGWDDGPDVFSDMMCGIGMQPGEGLVALEAQQKMLSFLLKCAKSIIHDLSLDGEPVPEPPPLEEPVVDPELSSIAAYATGTSYRVPIQFDIHHLKRLAQAKIDQAQDHLCEHRLENLPTAQGGKHPKLNTPGLWEEIFVTIVIHAYCNVLIWSILKQQLDELEALRKDLEADIANNHTLPEVYETFLCQFQHFLNQWMKGPILGPQKTDPRTTQILVHSKPLAQATTRPKIIVLIDRLFDEEQCHLMGRHNVLDELDRVLRTENKERDSVTPWVLSHLMEMGIFSEFLRQLDFHQPRIGFNAGLEERDGFDRFNTAMKPLAQFSVPLTSDLLGVASLGTPVPGRFGYPIHKKLSEVTVRQIRQAEAELDAFWAKVERMPEWVKPPEHVSPRPSVTAVKDKFARLDLQQSTESTLGKDDVLLPRKRRPRLEALQVSVMKPRPRMPLPPRTLIGPTSHIMVSGRVYQTFSRVFYTPSADRVPGEVAWTDFLHAMTSVGCSAKRLMGSAWMFSFSNQPKEEALNFFLPNCLEQCRTTTDAPPTVTRPRLNLSSASSRRGGKSMFGLVLGTLNKAKSEEKQRDASEAAKKRQMIEKRLQAKLRNETEEVRKAEESKKDKTLATRKEEELGVKLSVYKLRRTRLPLLSNFLLTSDVISDESTMETEAEAQEELQSEAQITHKILSKATAQRSQPPPLYYLPKLLLPAQEAFLRKRKEEVTSAAATEWSLFSAERDAGIKEIRALREKVLAYQSKSENDVGEGDDADMNVDEGKSAGKNGDGGEDGAMDVDTKPTQPENEGDDAVAHIPVCAIIILINLDIFKLDAWRDNFWRNLRAFSAPSYRVINSSFLPSFLPATDYFNVASVETNVAVCAAPPPAKKIKLDHESSSQALVAKLVTIEKNCQPNQQKVERTLEDMYTIATEAQAIKKEDVAYTHYFMPDKHAIEFDKDKLKEFPMDPMHIEDSKIVPKMFESIVTGGGKGTKFTAFCPTEAEHPTCKDTLALAVTAHHTSDPKIAFCESFFHDKDTKNDLSTKDKHQWCTGPPHLDNLLTGAHTVLHEVTHLAFIVLHAVEAVVGELPKEAREKLQGTEDIYEFADEKNGNVKTYANEDNIPGASRTLKERWINYFASRVKVLSARPPPIAPIDNAESYAGAGTGKKYAQYLVTYTLTWFSAFRILLHEIVPEFQEYLSVGRGGVTMGLYLAKGGQLWRRGYMTPDVGRCDGYQTQRPTGASVGTSSLVPSVVLV</sequence>
<gene>
    <name evidence="4" type="ORF">BT96DRAFT_933861</name>
</gene>
<dbReference type="EMBL" id="ML769400">
    <property type="protein sequence ID" value="KAE9406654.1"/>
    <property type="molecule type" value="Genomic_DNA"/>
</dbReference>
<protein>
    <recommendedName>
        <fullName evidence="3">Pinin/SDK/MemA protein domain-containing protein</fullName>
    </recommendedName>
</protein>
<dbReference type="GO" id="GO:0008237">
    <property type="term" value="F:metallopeptidase activity"/>
    <property type="evidence" value="ECO:0007669"/>
    <property type="project" value="InterPro"/>
</dbReference>
<dbReference type="InterPro" id="IPR006786">
    <property type="entry name" value="Pinin_SDK_MemA"/>
</dbReference>
<dbReference type="Proteomes" id="UP000799118">
    <property type="component" value="Unassembled WGS sequence"/>
</dbReference>
<dbReference type="OrthoDB" id="330772at2759"/>
<proteinExistence type="predicted"/>
<feature type="domain" description="Pinin/SDK/MemA protein" evidence="3">
    <location>
        <begin position="733"/>
        <end position="889"/>
    </location>
</feature>
<dbReference type="InterPro" id="IPR024079">
    <property type="entry name" value="MetalloPept_cat_dom_sf"/>
</dbReference>
<organism evidence="4 5">
    <name type="scientific">Gymnopus androsaceus JB14</name>
    <dbReference type="NCBI Taxonomy" id="1447944"/>
    <lineage>
        <taxon>Eukaryota</taxon>
        <taxon>Fungi</taxon>
        <taxon>Dikarya</taxon>
        <taxon>Basidiomycota</taxon>
        <taxon>Agaricomycotina</taxon>
        <taxon>Agaricomycetes</taxon>
        <taxon>Agaricomycetidae</taxon>
        <taxon>Agaricales</taxon>
        <taxon>Marasmiineae</taxon>
        <taxon>Omphalotaceae</taxon>
        <taxon>Gymnopus</taxon>
    </lineage>
</organism>
<feature type="compositionally biased region" description="Acidic residues" evidence="2">
    <location>
        <begin position="931"/>
        <end position="942"/>
    </location>
</feature>
<feature type="region of interest" description="Disordered" evidence="2">
    <location>
        <begin position="713"/>
        <end position="732"/>
    </location>
</feature>
<reference evidence="4" key="1">
    <citation type="journal article" date="2019" name="Environ. Microbiol.">
        <title>Fungal ecological strategies reflected in gene transcription - a case study of two litter decomposers.</title>
        <authorList>
            <person name="Barbi F."/>
            <person name="Kohler A."/>
            <person name="Barry K."/>
            <person name="Baskaran P."/>
            <person name="Daum C."/>
            <person name="Fauchery L."/>
            <person name="Ihrmark K."/>
            <person name="Kuo A."/>
            <person name="LaButti K."/>
            <person name="Lipzen A."/>
            <person name="Morin E."/>
            <person name="Grigoriev I.V."/>
            <person name="Henrissat B."/>
            <person name="Lindahl B."/>
            <person name="Martin F."/>
        </authorList>
    </citation>
    <scope>NUCLEOTIDE SEQUENCE</scope>
    <source>
        <strain evidence="4">JB14</strain>
    </source>
</reference>
<name>A0A6A4ICX9_9AGAR</name>
<feature type="coiled-coil region" evidence="1">
    <location>
        <begin position="330"/>
        <end position="357"/>
    </location>
</feature>
<feature type="region of interest" description="Disordered" evidence="2">
    <location>
        <begin position="926"/>
        <end position="974"/>
    </location>
</feature>
<feature type="coiled-coil region" evidence="1">
    <location>
        <begin position="769"/>
        <end position="796"/>
    </location>
</feature>
<dbReference type="Gene3D" id="3.40.390.10">
    <property type="entry name" value="Collagenase (Catalytic Domain)"/>
    <property type="match status" value="1"/>
</dbReference>
<evidence type="ECO:0000256" key="1">
    <source>
        <dbReference type="SAM" id="Coils"/>
    </source>
</evidence>
<evidence type="ECO:0000259" key="3">
    <source>
        <dbReference type="Pfam" id="PF04696"/>
    </source>
</evidence>
<accession>A0A6A4ICX9</accession>